<dbReference type="GO" id="GO:0016747">
    <property type="term" value="F:acyltransferase activity, transferring groups other than amino-acyl groups"/>
    <property type="evidence" value="ECO:0007669"/>
    <property type="project" value="InterPro"/>
</dbReference>
<keyword evidence="2" id="KW-1185">Reference proteome</keyword>
<dbReference type="EMBL" id="CP020715">
    <property type="protein sequence ID" value="ARJ06094.1"/>
    <property type="molecule type" value="Genomic_DNA"/>
</dbReference>
<organism evidence="1 2">
    <name type="scientific">Cnuibacter physcomitrellae</name>
    <dbReference type="NCBI Taxonomy" id="1619308"/>
    <lineage>
        <taxon>Bacteria</taxon>
        <taxon>Bacillati</taxon>
        <taxon>Actinomycetota</taxon>
        <taxon>Actinomycetes</taxon>
        <taxon>Micrococcales</taxon>
        <taxon>Microbacteriaceae</taxon>
        <taxon>Cnuibacter</taxon>
    </lineage>
</organism>
<dbReference type="InterPro" id="IPR016181">
    <property type="entry name" value="Acyl_CoA_acyltransferase"/>
</dbReference>
<dbReference type="Pfam" id="PF13673">
    <property type="entry name" value="Acetyltransf_10"/>
    <property type="match status" value="1"/>
</dbReference>
<protein>
    <submittedName>
        <fullName evidence="1">Acetyltransferase</fullName>
    </submittedName>
</protein>
<dbReference type="STRING" id="1619308.B5808_13335"/>
<dbReference type="Proteomes" id="UP000192775">
    <property type="component" value="Chromosome"/>
</dbReference>
<sequence length="155" mass="16762">MSGPRIRPSTGPAELPELVAIWRTAVAATHHFLSDPDRAEIESRLESDYLPAVDLSVAERDGHPVGFSGVLDGRLEMLFVAADERGSGVGTALLRHAIHERSVTEVDVNEQNASATGFYLSRGFDVVGRSETDDAGRPYPLLHLRLRDSQGATEG</sequence>
<dbReference type="RefSeq" id="WP_085020232.1">
    <property type="nucleotide sequence ID" value="NZ_BMHD01000001.1"/>
</dbReference>
<dbReference type="Gene3D" id="3.40.630.30">
    <property type="match status" value="1"/>
</dbReference>
<dbReference type="AlphaFoldDB" id="A0A1X9LLP2"/>
<keyword evidence="1" id="KW-0808">Transferase</keyword>
<dbReference type="SUPFAM" id="SSF55729">
    <property type="entry name" value="Acyl-CoA N-acyltransferases (Nat)"/>
    <property type="match status" value="1"/>
</dbReference>
<dbReference type="PANTHER" id="PTHR43800:SF1">
    <property type="entry name" value="PEPTIDYL-LYSINE N-ACETYLTRANSFERASE YJAB"/>
    <property type="match status" value="1"/>
</dbReference>
<name>A0A1X9LLP2_9MICO</name>
<gene>
    <name evidence="1" type="ORF">B5808_13335</name>
</gene>
<evidence type="ECO:0000313" key="2">
    <source>
        <dbReference type="Proteomes" id="UP000192775"/>
    </source>
</evidence>
<reference evidence="1 2" key="1">
    <citation type="submission" date="2017-04" db="EMBL/GenBank/DDBJ databases">
        <authorList>
            <person name="Afonso C.L."/>
            <person name="Miller P.J."/>
            <person name="Scott M.A."/>
            <person name="Spackman E."/>
            <person name="Goraichik I."/>
            <person name="Dimitrov K.M."/>
            <person name="Suarez D.L."/>
            <person name="Swayne D.E."/>
        </authorList>
    </citation>
    <scope>NUCLEOTIDE SEQUENCE [LARGE SCALE GENOMIC DNA]</scope>
    <source>
        <strain evidence="2">XA(T)</strain>
    </source>
</reference>
<dbReference type="NCBIfam" id="NF007807">
    <property type="entry name" value="PRK10514.1"/>
    <property type="match status" value="1"/>
</dbReference>
<dbReference type="CDD" id="cd04301">
    <property type="entry name" value="NAT_SF"/>
    <property type="match status" value="1"/>
</dbReference>
<dbReference type="KEGG" id="cphy:B5808_13335"/>
<proteinExistence type="predicted"/>
<dbReference type="PANTHER" id="PTHR43800">
    <property type="entry name" value="PEPTIDYL-LYSINE N-ACETYLTRANSFERASE YJAB"/>
    <property type="match status" value="1"/>
</dbReference>
<dbReference type="PROSITE" id="PS51186">
    <property type="entry name" value="GNAT"/>
    <property type="match status" value="1"/>
</dbReference>
<accession>A0A1X9LLP2</accession>
<dbReference type="InterPro" id="IPR000182">
    <property type="entry name" value="GNAT_dom"/>
</dbReference>
<evidence type="ECO:0000313" key="1">
    <source>
        <dbReference type="EMBL" id="ARJ06094.1"/>
    </source>
</evidence>